<sequence length="295" mass="33000">MIPSWFRLREVMPSDPQDPANAMEVNQLHRALTSLLILPDTEQRIEERFSRPLPPYDPHNASVIQYRTLNPGPHHSNVAFADHLFLLHTASYPRVPAASVMSLEQDQDNNITGACHSRQRTLEWLEQLSRVPPENPRVPSHGLLTGTPPRVLPETNLKEDEMSEDGNDGDDEYEDEEDEEEEDDDDDNDNDNDENKGGNDRDSLRVNVLDEPRTASGPRRRSSRMAQLRPARQTPSSVRRIIGGRGGRGKKRGRDGDCNGGARPKKPKKTKSDGWPPLSSLRRSSRLAGAASTGV</sequence>
<dbReference type="Proteomes" id="UP000053958">
    <property type="component" value="Unassembled WGS sequence"/>
</dbReference>
<feature type="compositionally biased region" description="Low complexity" evidence="1">
    <location>
        <begin position="278"/>
        <end position="295"/>
    </location>
</feature>
<dbReference type="GeneID" id="25312799"/>
<reference evidence="2 3" key="1">
    <citation type="submission" date="2015-04" db="EMBL/GenBank/DDBJ databases">
        <authorList>
            <person name="Heijne W.H."/>
            <person name="Fedorova N.D."/>
            <person name="Nierman W.C."/>
            <person name="Vollebregt A.W."/>
            <person name="Zhao Z."/>
            <person name="Wu L."/>
            <person name="Kumar M."/>
            <person name="Stam H."/>
            <person name="van den Berg M.A."/>
            <person name="Pel H.J."/>
        </authorList>
    </citation>
    <scope>NUCLEOTIDE SEQUENCE [LARGE SCALE GENOMIC DNA]</scope>
    <source>
        <strain evidence="2 3">CBS 393.64</strain>
    </source>
</reference>
<accession>A0A0F4Z3Y0</accession>
<dbReference type="AlphaFoldDB" id="A0A0F4Z3Y0"/>
<keyword evidence="3" id="KW-1185">Reference proteome</keyword>
<feature type="region of interest" description="Disordered" evidence="1">
    <location>
        <begin position="130"/>
        <end position="295"/>
    </location>
</feature>
<evidence type="ECO:0000256" key="1">
    <source>
        <dbReference type="SAM" id="MobiDB-lite"/>
    </source>
</evidence>
<dbReference type="SUPFAM" id="SSF48371">
    <property type="entry name" value="ARM repeat"/>
    <property type="match status" value="1"/>
</dbReference>
<protein>
    <submittedName>
        <fullName evidence="2">Uncharacterized protein</fullName>
    </submittedName>
</protein>
<organism evidence="2 3">
    <name type="scientific">Rasamsonia emersonii (strain ATCC 16479 / CBS 393.64 / IMI 116815)</name>
    <dbReference type="NCBI Taxonomy" id="1408163"/>
    <lineage>
        <taxon>Eukaryota</taxon>
        <taxon>Fungi</taxon>
        <taxon>Dikarya</taxon>
        <taxon>Ascomycota</taxon>
        <taxon>Pezizomycotina</taxon>
        <taxon>Eurotiomycetes</taxon>
        <taxon>Eurotiomycetidae</taxon>
        <taxon>Eurotiales</taxon>
        <taxon>Trichocomaceae</taxon>
        <taxon>Rasamsonia</taxon>
    </lineage>
</organism>
<comment type="caution">
    <text evidence="2">The sequence shown here is derived from an EMBL/GenBank/DDBJ whole genome shotgun (WGS) entry which is preliminary data.</text>
</comment>
<dbReference type="InterPro" id="IPR016024">
    <property type="entry name" value="ARM-type_fold"/>
</dbReference>
<feature type="compositionally biased region" description="Basic and acidic residues" evidence="1">
    <location>
        <begin position="193"/>
        <end position="213"/>
    </location>
</feature>
<evidence type="ECO:0000313" key="2">
    <source>
        <dbReference type="EMBL" id="KKA25219.1"/>
    </source>
</evidence>
<dbReference type="EMBL" id="LASV01000031">
    <property type="protein sequence ID" value="KKA25219.1"/>
    <property type="molecule type" value="Genomic_DNA"/>
</dbReference>
<evidence type="ECO:0000313" key="3">
    <source>
        <dbReference type="Proteomes" id="UP000053958"/>
    </source>
</evidence>
<gene>
    <name evidence="2" type="ORF">T310_0745</name>
</gene>
<proteinExistence type="predicted"/>
<dbReference type="RefSeq" id="XP_013331831.1">
    <property type="nucleotide sequence ID" value="XM_013476377.1"/>
</dbReference>
<name>A0A0F4Z3Y0_RASE3</name>
<feature type="compositionally biased region" description="Acidic residues" evidence="1">
    <location>
        <begin position="161"/>
        <end position="192"/>
    </location>
</feature>